<dbReference type="InterPro" id="IPR036259">
    <property type="entry name" value="MFS_trans_sf"/>
</dbReference>
<evidence type="ECO:0000256" key="2">
    <source>
        <dbReference type="ARBA" id="ARBA00022475"/>
    </source>
</evidence>
<dbReference type="AlphaFoldDB" id="A0AAF0D216"/>
<keyword evidence="3 6" id="KW-0812">Transmembrane</keyword>
<evidence type="ECO:0000256" key="5">
    <source>
        <dbReference type="ARBA" id="ARBA00023136"/>
    </source>
</evidence>
<evidence type="ECO:0000256" key="1">
    <source>
        <dbReference type="ARBA" id="ARBA00004651"/>
    </source>
</evidence>
<proteinExistence type="predicted"/>
<dbReference type="PANTHER" id="PTHR43124">
    <property type="entry name" value="PURINE EFFLUX PUMP PBUE"/>
    <property type="match status" value="1"/>
</dbReference>
<dbReference type="Proteomes" id="UP000186851">
    <property type="component" value="Chromosome"/>
</dbReference>
<feature type="transmembrane region" description="Helical" evidence="6">
    <location>
        <begin position="253"/>
        <end position="273"/>
    </location>
</feature>
<dbReference type="CDD" id="cd17474">
    <property type="entry name" value="MFS_YfmO_like"/>
    <property type="match status" value="1"/>
</dbReference>
<protein>
    <submittedName>
        <fullName evidence="8">MFS transporter</fullName>
    </submittedName>
</protein>
<comment type="subcellular location">
    <subcellularLocation>
        <location evidence="1">Cell membrane</location>
        <topology evidence="1">Multi-pass membrane protein</topology>
    </subcellularLocation>
</comment>
<feature type="transmembrane region" description="Helical" evidence="6">
    <location>
        <begin position="285"/>
        <end position="305"/>
    </location>
</feature>
<feature type="transmembrane region" description="Helical" evidence="6">
    <location>
        <begin position="345"/>
        <end position="367"/>
    </location>
</feature>
<feature type="transmembrane region" description="Helical" evidence="6">
    <location>
        <begin position="91"/>
        <end position="114"/>
    </location>
</feature>
<keyword evidence="4 6" id="KW-1133">Transmembrane helix</keyword>
<gene>
    <name evidence="8" type="ORF">OdinLCB4_007345</name>
</gene>
<dbReference type="GO" id="GO:0005886">
    <property type="term" value="C:plasma membrane"/>
    <property type="evidence" value="ECO:0007669"/>
    <property type="project" value="UniProtKB-SubCell"/>
</dbReference>
<feature type="transmembrane region" description="Helical" evidence="6">
    <location>
        <begin position="373"/>
        <end position="394"/>
    </location>
</feature>
<dbReference type="InterPro" id="IPR050189">
    <property type="entry name" value="MFS_Efflux_Transporters"/>
</dbReference>
<evidence type="ECO:0000259" key="7">
    <source>
        <dbReference type="PROSITE" id="PS50850"/>
    </source>
</evidence>
<keyword evidence="2" id="KW-1003">Cell membrane</keyword>
<feature type="transmembrane region" description="Helical" evidence="6">
    <location>
        <begin position="220"/>
        <end position="241"/>
    </location>
</feature>
<feature type="transmembrane region" description="Helical" evidence="6">
    <location>
        <begin position="311"/>
        <end position="333"/>
    </location>
</feature>
<dbReference type="PROSITE" id="PS50850">
    <property type="entry name" value="MFS"/>
    <property type="match status" value="1"/>
</dbReference>
<keyword evidence="5 6" id="KW-0472">Membrane</keyword>
<dbReference type="InterPro" id="IPR005829">
    <property type="entry name" value="Sugar_transporter_CS"/>
</dbReference>
<dbReference type="SUPFAM" id="SSF103473">
    <property type="entry name" value="MFS general substrate transporter"/>
    <property type="match status" value="1"/>
</dbReference>
<dbReference type="PRINTS" id="PR01035">
    <property type="entry name" value="TCRTETA"/>
</dbReference>
<dbReference type="InterPro" id="IPR020846">
    <property type="entry name" value="MFS_dom"/>
</dbReference>
<feature type="transmembrane region" description="Helical" evidence="6">
    <location>
        <begin position="57"/>
        <end position="79"/>
    </location>
</feature>
<dbReference type="PROSITE" id="PS00217">
    <property type="entry name" value="SUGAR_TRANSPORT_2"/>
    <property type="match status" value="1"/>
</dbReference>
<feature type="transmembrane region" description="Helical" evidence="6">
    <location>
        <begin position="120"/>
        <end position="138"/>
    </location>
</feature>
<evidence type="ECO:0000313" key="8">
    <source>
        <dbReference type="EMBL" id="WEU40273.1"/>
    </source>
</evidence>
<evidence type="ECO:0000256" key="6">
    <source>
        <dbReference type="SAM" id="Phobius"/>
    </source>
</evidence>
<feature type="transmembrane region" description="Helical" evidence="6">
    <location>
        <begin position="20"/>
        <end position="45"/>
    </location>
</feature>
<dbReference type="InterPro" id="IPR011701">
    <property type="entry name" value="MFS"/>
</dbReference>
<dbReference type="Pfam" id="PF07690">
    <property type="entry name" value="MFS_1"/>
    <property type="match status" value="1"/>
</dbReference>
<evidence type="ECO:0000313" key="9">
    <source>
        <dbReference type="Proteomes" id="UP000186851"/>
    </source>
</evidence>
<sequence>MSENTPAQSSSRKLYLDRNLQIIFAVTLMAVLGVASLSPAFPVIGPNLGLNYPYSELGLLITVFTLPAIFFSPVFGVASDKYGRKRILTPALLLFSAAGSACAFTPVYTIILVLRFFQGVGAAALGVLNVTIIGDLYTGKTRTTALGYNSSVLSFGTGSWPLIGGVLGTLAWFAPFLLPLTALPVALLVLFKLQTVEPNLKQSGREYFKETWRIIKKPKILVLFTAGVINFFIIYGVWITFMPVLLNTRFTLIPLYIGLVQSSASFIGAAVSTQVGRLAKKHSEWSILISTYILYAVAVFTIPFIQVVWLLTVPVILIGFALGLNGPLIQALVAEETTINQRGVVLSSLGMMLRIGQTAGPAVMIFISSLFGFNSVFSAGALFALAMLTLLTLFKRTVNANTKMENKS</sequence>
<dbReference type="GO" id="GO:0022857">
    <property type="term" value="F:transmembrane transporter activity"/>
    <property type="evidence" value="ECO:0007669"/>
    <property type="project" value="InterPro"/>
</dbReference>
<name>A0AAF0D216_ODILC</name>
<feature type="domain" description="Major facilitator superfamily (MFS) profile" evidence="7">
    <location>
        <begin position="19"/>
        <end position="398"/>
    </location>
</feature>
<feature type="transmembrane region" description="Helical" evidence="6">
    <location>
        <begin position="169"/>
        <end position="191"/>
    </location>
</feature>
<feature type="transmembrane region" description="Helical" evidence="6">
    <location>
        <begin position="145"/>
        <end position="163"/>
    </location>
</feature>
<dbReference type="InterPro" id="IPR001958">
    <property type="entry name" value="Tet-R_TetA/multi-R_MdtG-like"/>
</dbReference>
<dbReference type="EMBL" id="CP091871">
    <property type="protein sequence ID" value="WEU40273.1"/>
    <property type="molecule type" value="Genomic_DNA"/>
</dbReference>
<accession>A0AAF0D216</accession>
<dbReference type="Gene3D" id="1.20.1250.20">
    <property type="entry name" value="MFS general substrate transporter like domains"/>
    <property type="match status" value="1"/>
</dbReference>
<reference evidence="8" key="1">
    <citation type="journal article" date="2017" name="Nature">
        <title>Asgard archaea illuminate the origin of eukaryotic cellular complexity.</title>
        <authorList>
            <person name="Zaremba-Niedzwiedzka K."/>
            <person name="Caceres E.F."/>
            <person name="Saw J.H."/>
            <person name="Backstrom D."/>
            <person name="Juzokaite L."/>
            <person name="Vancaester E."/>
            <person name="Seitz K.W."/>
            <person name="Anantharaman K."/>
            <person name="Starnawski P."/>
            <person name="Kjeldsen K.U."/>
            <person name="Scott M.B."/>
            <person name="Nunoura T."/>
            <person name="Banfield J.F."/>
            <person name="Schramm A."/>
            <person name="Baker B.J."/>
            <person name="Spang A."/>
            <person name="Ettema T.J.G."/>
        </authorList>
    </citation>
    <scope>NUCLEOTIDE SEQUENCE</scope>
    <source>
        <strain evidence="8">LCB_4</strain>
    </source>
</reference>
<evidence type="ECO:0000256" key="3">
    <source>
        <dbReference type="ARBA" id="ARBA00022692"/>
    </source>
</evidence>
<reference evidence="8" key="2">
    <citation type="journal article" date="2022" name="Nat. Microbiol.">
        <title>A closed Candidatus Odinarchaeum chromosome exposes Asgard archaeal viruses.</title>
        <authorList>
            <person name="Tamarit D."/>
            <person name="Caceres E.F."/>
            <person name="Krupovic M."/>
            <person name="Nijland R."/>
            <person name="Eme L."/>
            <person name="Robinson N.P."/>
            <person name="Ettema T.J.G."/>
        </authorList>
    </citation>
    <scope>NUCLEOTIDE SEQUENCE</scope>
    <source>
        <strain evidence="8">LCB_4</strain>
    </source>
</reference>
<organism evidence="8 9">
    <name type="scientific">Odinarchaeota yellowstonii (strain LCB_4)</name>
    <dbReference type="NCBI Taxonomy" id="1841599"/>
    <lineage>
        <taxon>Archaea</taxon>
        <taxon>Promethearchaeati</taxon>
        <taxon>Candidatus Odinarchaeota</taxon>
        <taxon>Candidatus Odinarchaeia</taxon>
        <taxon>Candidatus Odinarchaeales</taxon>
        <taxon>Candidatus Odinarchaeaceae</taxon>
        <taxon>Candidatus Odinarchaeum</taxon>
    </lineage>
</organism>
<dbReference type="PANTHER" id="PTHR43124:SF3">
    <property type="entry name" value="CHLORAMPHENICOL EFFLUX PUMP RV0191"/>
    <property type="match status" value="1"/>
</dbReference>
<evidence type="ECO:0000256" key="4">
    <source>
        <dbReference type="ARBA" id="ARBA00022989"/>
    </source>
</evidence>
<dbReference type="KEGG" id="oyw:OdinLCB4_007345"/>